<name>A0A922CXV5_MANSE</name>
<protein>
    <submittedName>
        <fullName evidence="3">Uncharacterized protein</fullName>
    </submittedName>
</protein>
<keyword evidence="4" id="KW-1185">Reference proteome</keyword>
<feature type="region of interest" description="Disordered" evidence="1">
    <location>
        <begin position="116"/>
        <end position="267"/>
    </location>
</feature>
<dbReference type="AlphaFoldDB" id="A0A922CXV5"/>
<evidence type="ECO:0000256" key="1">
    <source>
        <dbReference type="SAM" id="MobiDB-lite"/>
    </source>
</evidence>
<reference evidence="3" key="2">
    <citation type="submission" date="2020-12" db="EMBL/GenBank/DDBJ databases">
        <authorList>
            <person name="Kanost M."/>
        </authorList>
    </citation>
    <scope>NUCLEOTIDE SEQUENCE</scope>
</reference>
<feature type="compositionally biased region" description="Acidic residues" evidence="1">
    <location>
        <begin position="258"/>
        <end position="267"/>
    </location>
</feature>
<feature type="compositionally biased region" description="Low complexity" evidence="1">
    <location>
        <begin position="206"/>
        <end position="238"/>
    </location>
</feature>
<evidence type="ECO:0000313" key="4">
    <source>
        <dbReference type="Proteomes" id="UP000791440"/>
    </source>
</evidence>
<comment type="caution">
    <text evidence="3">The sequence shown here is derived from an EMBL/GenBank/DDBJ whole genome shotgun (WGS) entry which is preliminary data.</text>
</comment>
<evidence type="ECO:0000256" key="2">
    <source>
        <dbReference type="SAM" id="SignalP"/>
    </source>
</evidence>
<feature type="compositionally biased region" description="Low complexity" evidence="1">
    <location>
        <begin position="138"/>
        <end position="168"/>
    </location>
</feature>
<proteinExistence type="predicted"/>
<sequence length="267" mass="27004">MKVLILSVLCACAGAVAGSAVHWPGGAAVALSAPLVSAVIPGHTKAFGYSTTQYINSLPLSYQVGLSPQFAYQVPHFAGVSAIQSPFLPVSGATYYPASVFYPPAGGISPIVPSAPAAPGAPSAPAAPSQPASPPEQPAGDSDSAVIDAADISAQPQQQPQDAPPQSQTVPIPPASNFPSFPSLPQLPQGTFPQIPQLPGSDTIFPQIPQLPQIPQGSLPSLPQFPQLPSNPPFAQSPSPAPPSSFPAADSGDKGLNDEDTISVESA</sequence>
<gene>
    <name evidence="3" type="ORF">O3G_MSEX013196</name>
</gene>
<reference evidence="3" key="1">
    <citation type="journal article" date="2016" name="Insect Biochem. Mol. Biol.">
        <title>Multifaceted biological insights from a draft genome sequence of the tobacco hornworm moth, Manduca sexta.</title>
        <authorList>
            <person name="Kanost M.R."/>
            <person name="Arrese E.L."/>
            <person name="Cao X."/>
            <person name="Chen Y.R."/>
            <person name="Chellapilla S."/>
            <person name="Goldsmith M.R."/>
            <person name="Grosse-Wilde E."/>
            <person name="Heckel D.G."/>
            <person name="Herndon N."/>
            <person name="Jiang H."/>
            <person name="Papanicolaou A."/>
            <person name="Qu J."/>
            <person name="Soulages J.L."/>
            <person name="Vogel H."/>
            <person name="Walters J."/>
            <person name="Waterhouse R.M."/>
            <person name="Ahn S.J."/>
            <person name="Almeida F.C."/>
            <person name="An C."/>
            <person name="Aqrawi P."/>
            <person name="Bretschneider A."/>
            <person name="Bryant W.B."/>
            <person name="Bucks S."/>
            <person name="Chao H."/>
            <person name="Chevignon G."/>
            <person name="Christen J.M."/>
            <person name="Clarke D.F."/>
            <person name="Dittmer N.T."/>
            <person name="Ferguson L.C.F."/>
            <person name="Garavelou S."/>
            <person name="Gordon K.H.J."/>
            <person name="Gunaratna R.T."/>
            <person name="Han Y."/>
            <person name="Hauser F."/>
            <person name="He Y."/>
            <person name="Heidel-Fischer H."/>
            <person name="Hirsh A."/>
            <person name="Hu Y."/>
            <person name="Jiang H."/>
            <person name="Kalra D."/>
            <person name="Klinner C."/>
            <person name="Konig C."/>
            <person name="Kovar C."/>
            <person name="Kroll A.R."/>
            <person name="Kuwar S.S."/>
            <person name="Lee S.L."/>
            <person name="Lehman R."/>
            <person name="Li K."/>
            <person name="Li Z."/>
            <person name="Liang H."/>
            <person name="Lovelace S."/>
            <person name="Lu Z."/>
            <person name="Mansfield J.H."/>
            <person name="McCulloch K.J."/>
            <person name="Mathew T."/>
            <person name="Morton B."/>
            <person name="Muzny D.M."/>
            <person name="Neunemann D."/>
            <person name="Ongeri F."/>
            <person name="Pauchet Y."/>
            <person name="Pu L.L."/>
            <person name="Pyrousis I."/>
            <person name="Rao X.J."/>
            <person name="Redding A."/>
            <person name="Roesel C."/>
            <person name="Sanchez-Gracia A."/>
            <person name="Schaack S."/>
            <person name="Shukla A."/>
            <person name="Tetreau G."/>
            <person name="Wang Y."/>
            <person name="Xiong G.H."/>
            <person name="Traut W."/>
            <person name="Walsh T.K."/>
            <person name="Worley K.C."/>
            <person name="Wu D."/>
            <person name="Wu W."/>
            <person name="Wu Y.Q."/>
            <person name="Zhang X."/>
            <person name="Zou Z."/>
            <person name="Zucker H."/>
            <person name="Briscoe A.D."/>
            <person name="Burmester T."/>
            <person name="Clem R.J."/>
            <person name="Feyereisen R."/>
            <person name="Grimmelikhuijzen C.J.P."/>
            <person name="Hamodrakas S.J."/>
            <person name="Hansson B.S."/>
            <person name="Huguet E."/>
            <person name="Jermiin L.S."/>
            <person name="Lan Q."/>
            <person name="Lehman H.K."/>
            <person name="Lorenzen M."/>
            <person name="Merzendorfer H."/>
            <person name="Michalopoulos I."/>
            <person name="Morton D.B."/>
            <person name="Muthukrishnan S."/>
            <person name="Oakeshott J.G."/>
            <person name="Palmer W."/>
            <person name="Park Y."/>
            <person name="Passarelli A.L."/>
            <person name="Rozas J."/>
            <person name="Schwartz L.M."/>
            <person name="Smith W."/>
            <person name="Southgate A."/>
            <person name="Vilcinskas A."/>
            <person name="Vogt R."/>
            <person name="Wang P."/>
            <person name="Werren J."/>
            <person name="Yu X.Q."/>
            <person name="Zhou J.J."/>
            <person name="Brown S.J."/>
            <person name="Scherer S.E."/>
            <person name="Richards S."/>
            <person name="Blissard G.W."/>
        </authorList>
    </citation>
    <scope>NUCLEOTIDE SEQUENCE</scope>
</reference>
<keyword evidence="2" id="KW-0732">Signal</keyword>
<feature type="compositionally biased region" description="Low complexity" evidence="1">
    <location>
        <begin position="116"/>
        <end position="130"/>
    </location>
</feature>
<feature type="signal peptide" evidence="2">
    <location>
        <begin position="1"/>
        <end position="18"/>
    </location>
</feature>
<feature type="chain" id="PRO_5037954593" evidence="2">
    <location>
        <begin position="19"/>
        <end position="267"/>
    </location>
</feature>
<dbReference type="EMBL" id="JH668833">
    <property type="protein sequence ID" value="KAG6462337.1"/>
    <property type="molecule type" value="Genomic_DNA"/>
</dbReference>
<accession>A0A922CXV5</accession>
<organism evidence="3 4">
    <name type="scientific">Manduca sexta</name>
    <name type="common">Tobacco hawkmoth</name>
    <name type="synonym">Tobacco hornworm</name>
    <dbReference type="NCBI Taxonomy" id="7130"/>
    <lineage>
        <taxon>Eukaryota</taxon>
        <taxon>Metazoa</taxon>
        <taxon>Ecdysozoa</taxon>
        <taxon>Arthropoda</taxon>
        <taxon>Hexapoda</taxon>
        <taxon>Insecta</taxon>
        <taxon>Pterygota</taxon>
        <taxon>Neoptera</taxon>
        <taxon>Endopterygota</taxon>
        <taxon>Lepidoptera</taxon>
        <taxon>Glossata</taxon>
        <taxon>Ditrysia</taxon>
        <taxon>Bombycoidea</taxon>
        <taxon>Sphingidae</taxon>
        <taxon>Sphinginae</taxon>
        <taxon>Sphingini</taxon>
        <taxon>Manduca</taxon>
    </lineage>
</organism>
<evidence type="ECO:0000313" key="3">
    <source>
        <dbReference type="EMBL" id="KAG6462337.1"/>
    </source>
</evidence>
<dbReference type="Proteomes" id="UP000791440">
    <property type="component" value="Unassembled WGS sequence"/>
</dbReference>